<protein>
    <recommendedName>
        <fullName evidence="3">F-box domain-containing protein</fullName>
    </recommendedName>
</protein>
<accession>A0A8H3AK77</accession>
<sequence length="137" mass="15916">MVRHLDIPEILCLICERAQRSDLARLLTTSSLFFDCAVPFVWKNLPKSASVILMNLLPNVDKYLNTNLNATLVADLCDNLQPLDAQFLVRFNLYAPHVKRLVRHYRNKQLNVVWDRLFKLVDARPIMPNLEPSYPQL</sequence>
<gene>
    <name evidence="1" type="ORF">RDB_LOCUS22617</name>
</gene>
<dbReference type="AlphaFoldDB" id="A0A8H3AK77"/>
<comment type="caution">
    <text evidence="1">The sequence shown here is derived from an EMBL/GenBank/DDBJ whole genome shotgun (WGS) entry which is preliminary data.</text>
</comment>
<dbReference type="EMBL" id="CAJMXA010000420">
    <property type="protein sequence ID" value="CAE6430042.1"/>
    <property type="molecule type" value="Genomic_DNA"/>
</dbReference>
<name>A0A8H3AK77_9AGAM</name>
<evidence type="ECO:0008006" key="3">
    <source>
        <dbReference type="Google" id="ProtNLM"/>
    </source>
</evidence>
<proteinExistence type="predicted"/>
<dbReference type="Proteomes" id="UP000663853">
    <property type="component" value="Unassembled WGS sequence"/>
</dbReference>
<evidence type="ECO:0000313" key="1">
    <source>
        <dbReference type="EMBL" id="CAE6430042.1"/>
    </source>
</evidence>
<reference evidence="1" key="1">
    <citation type="submission" date="2021-01" db="EMBL/GenBank/DDBJ databases">
        <authorList>
            <person name="Kaushik A."/>
        </authorList>
    </citation>
    <scope>NUCLEOTIDE SEQUENCE</scope>
    <source>
        <strain evidence="1">AG6-10EEA</strain>
    </source>
</reference>
<evidence type="ECO:0000313" key="2">
    <source>
        <dbReference type="Proteomes" id="UP000663853"/>
    </source>
</evidence>
<organism evidence="1 2">
    <name type="scientific">Rhizoctonia solani</name>
    <dbReference type="NCBI Taxonomy" id="456999"/>
    <lineage>
        <taxon>Eukaryota</taxon>
        <taxon>Fungi</taxon>
        <taxon>Dikarya</taxon>
        <taxon>Basidiomycota</taxon>
        <taxon>Agaricomycotina</taxon>
        <taxon>Agaricomycetes</taxon>
        <taxon>Cantharellales</taxon>
        <taxon>Ceratobasidiaceae</taxon>
        <taxon>Rhizoctonia</taxon>
    </lineage>
</organism>